<dbReference type="STRING" id="1791.GCA_001049355_01653"/>
<feature type="chain" id="PRO_5038495375" evidence="2">
    <location>
        <begin position="24"/>
        <end position="390"/>
    </location>
</feature>
<feature type="region of interest" description="Disordered" evidence="1">
    <location>
        <begin position="250"/>
        <end position="390"/>
    </location>
</feature>
<dbReference type="RefSeq" id="WP_053086827.1">
    <property type="nucleotide sequence ID" value="NZ_CVQQ01000003.1"/>
</dbReference>
<feature type="compositionally biased region" description="Acidic residues" evidence="1">
    <location>
        <begin position="312"/>
        <end position="347"/>
    </location>
</feature>
<reference evidence="4 5" key="1">
    <citation type="submission" date="2018-12" db="EMBL/GenBank/DDBJ databases">
        <authorList>
            <consortium name="Pathogen Informatics"/>
        </authorList>
    </citation>
    <scope>NUCLEOTIDE SEQUENCE [LARGE SCALE GENOMIC DNA]</scope>
    <source>
        <strain evidence="4 5">NCTC10437</strain>
    </source>
</reference>
<feature type="signal peptide" evidence="2">
    <location>
        <begin position="1"/>
        <end position="23"/>
    </location>
</feature>
<sequence>MKLSRHTALAACVAALLIPGAIALPSGPVSGAATALFAEGATRPSGEAQTAFAGAFCEQNTCRSLGTGTVTRKLSSTRIQAAVDATPGDLILVGYSVGAAGVYDRLRQWERDPSLAPDPERVLLIVTFGNPENKFGGRNRTNADTGLPVQQPYDHLDVVSQYDGVADAPTRFGFYSAVNSAFGQHFDYFDGLDINDPNNLVFQEGTTTYMLIPAETLPLVRWLQPFVTPERLAELDARYRPLVERDYDRPAYVPQGEGADWGNGTPPPSLSGSAGQAQALAGEAGRSDAVAAPEVELTATERRGSGTRGADVPDDVAADLEAGSEIDVDEDTTEVTDEIDADTDADETSPSPSETGSKADSDADNDTDSGTDNGTDKDSDSASSSSGAAA</sequence>
<dbReference type="InterPro" id="IPR029058">
    <property type="entry name" value="AB_hydrolase_fold"/>
</dbReference>
<feature type="compositionally biased region" description="Low complexity" evidence="1">
    <location>
        <begin position="381"/>
        <end position="390"/>
    </location>
</feature>
<organism evidence="4 5">
    <name type="scientific">Mycolicibacterium aurum</name>
    <name type="common">Mycobacterium aurum</name>
    <dbReference type="NCBI Taxonomy" id="1791"/>
    <lineage>
        <taxon>Bacteria</taxon>
        <taxon>Bacillati</taxon>
        <taxon>Actinomycetota</taxon>
        <taxon>Actinomycetes</taxon>
        <taxon>Mycobacteriales</taxon>
        <taxon>Mycobacteriaceae</taxon>
        <taxon>Mycolicibacterium</taxon>
    </lineage>
</organism>
<dbReference type="Gene3D" id="3.40.50.1820">
    <property type="entry name" value="alpha/beta hydrolase"/>
    <property type="match status" value="1"/>
</dbReference>
<accession>A0A448IF45</accession>
<protein>
    <submittedName>
        <fullName evidence="4">Transcriptional regulator</fullName>
    </submittedName>
</protein>
<evidence type="ECO:0000256" key="1">
    <source>
        <dbReference type="SAM" id="MobiDB-lite"/>
    </source>
</evidence>
<gene>
    <name evidence="4" type="ORF">NCTC10437_00019</name>
</gene>
<name>A0A448IF45_MYCAU</name>
<evidence type="ECO:0000313" key="5">
    <source>
        <dbReference type="Proteomes" id="UP000279306"/>
    </source>
</evidence>
<keyword evidence="5" id="KW-1185">Reference proteome</keyword>
<dbReference type="OrthoDB" id="4371169at2"/>
<evidence type="ECO:0000256" key="2">
    <source>
        <dbReference type="SAM" id="SignalP"/>
    </source>
</evidence>
<dbReference type="Proteomes" id="UP000279306">
    <property type="component" value="Chromosome"/>
</dbReference>
<evidence type="ECO:0000313" key="4">
    <source>
        <dbReference type="EMBL" id="VEG50914.1"/>
    </source>
</evidence>
<proteinExistence type="predicted"/>
<feature type="compositionally biased region" description="Low complexity" evidence="1">
    <location>
        <begin position="270"/>
        <end position="284"/>
    </location>
</feature>
<feature type="domain" description="PE-PPE" evidence="3">
    <location>
        <begin position="81"/>
        <end position="247"/>
    </location>
</feature>
<evidence type="ECO:0000259" key="3">
    <source>
        <dbReference type="Pfam" id="PF08237"/>
    </source>
</evidence>
<dbReference type="KEGG" id="mauu:NCTC10437_00019"/>
<keyword evidence="2" id="KW-0732">Signal</keyword>
<dbReference type="InterPro" id="IPR013228">
    <property type="entry name" value="PE-PPE_C"/>
</dbReference>
<dbReference type="EMBL" id="LR134356">
    <property type="protein sequence ID" value="VEG50914.1"/>
    <property type="molecule type" value="Genomic_DNA"/>
</dbReference>
<dbReference type="AlphaFoldDB" id="A0A448IF45"/>
<dbReference type="Pfam" id="PF08237">
    <property type="entry name" value="PE-PPE"/>
    <property type="match status" value="1"/>
</dbReference>